<dbReference type="InterPro" id="IPR011009">
    <property type="entry name" value="Kinase-like_dom_sf"/>
</dbReference>
<dbReference type="AlphaFoldDB" id="A0A072NHB1"/>
<proteinExistence type="predicted"/>
<dbReference type="GO" id="GO:0000407">
    <property type="term" value="C:phagophore assembly site"/>
    <property type="evidence" value="ECO:0007669"/>
    <property type="project" value="TreeGrafter"/>
</dbReference>
<dbReference type="PROSITE" id="PS00109">
    <property type="entry name" value="PROTEIN_KINASE_TYR"/>
    <property type="match status" value="1"/>
</dbReference>
<feature type="binding site" evidence="5">
    <location>
        <position position="185"/>
    </location>
    <ligand>
        <name>ATP</name>
        <dbReference type="ChEBI" id="CHEBI:30616"/>
    </ligand>
</feature>
<dbReference type="GO" id="GO:0005776">
    <property type="term" value="C:autophagosome"/>
    <property type="evidence" value="ECO:0007669"/>
    <property type="project" value="TreeGrafter"/>
</dbReference>
<dbReference type="Proteomes" id="UP000027936">
    <property type="component" value="Unassembled WGS sequence"/>
</dbReference>
<evidence type="ECO:0000313" key="8">
    <source>
        <dbReference type="Proteomes" id="UP000027936"/>
    </source>
</evidence>
<reference evidence="7 8" key="1">
    <citation type="submission" date="2014-04" db="EMBL/GenBank/DDBJ databases">
        <title>Draft genome sequence of Bacillus azotoformans MEV2011, a (co-) denitrifying strain unable to grow in the presence of oxygen.</title>
        <authorList>
            <person name="Nielsen M."/>
            <person name="Schreiber L."/>
            <person name="Finster K."/>
            <person name="Schramm A."/>
        </authorList>
    </citation>
    <scope>NUCLEOTIDE SEQUENCE [LARGE SCALE GENOMIC DNA]</scope>
    <source>
        <strain evidence="7 8">MEV2011</strain>
    </source>
</reference>
<evidence type="ECO:0000256" key="4">
    <source>
        <dbReference type="ARBA" id="ARBA00022840"/>
    </source>
</evidence>
<dbReference type="GO" id="GO:0005829">
    <property type="term" value="C:cytosol"/>
    <property type="evidence" value="ECO:0007669"/>
    <property type="project" value="TreeGrafter"/>
</dbReference>
<dbReference type="GO" id="GO:0016020">
    <property type="term" value="C:membrane"/>
    <property type="evidence" value="ECO:0007669"/>
    <property type="project" value="TreeGrafter"/>
</dbReference>
<protein>
    <submittedName>
        <fullName evidence="7">Protein kinase family protein</fullName>
    </submittedName>
</protein>
<dbReference type="SUPFAM" id="SSF56112">
    <property type="entry name" value="Protein kinase-like (PK-like)"/>
    <property type="match status" value="1"/>
</dbReference>
<dbReference type="OrthoDB" id="9762169at2"/>
<accession>A0A072NHB1</accession>
<gene>
    <name evidence="7" type="ORF">M670_03840</name>
</gene>
<dbReference type="InterPro" id="IPR045269">
    <property type="entry name" value="Atg1-like"/>
</dbReference>
<dbReference type="PANTHER" id="PTHR24348">
    <property type="entry name" value="SERINE/THREONINE-PROTEIN KINASE UNC-51-RELATED"/>
    <property type="match status" value="1"/>
</dbReference>
<comment type="caution">
    <text evidence="7">The sequence shown here is derived from an EMBL/GenBank/DDBJ whole genome shotgun (WGS) entry which is preliminary data.</text>
</comment>
<feature type="domain" description="Protein kinase" evidence="6">
    <location>
        <begin position="155"/>
        <end position="393"/>
    </location>
</feature>
<dbReference type="PROSITE" id="PS00107">
    <property type="entry name" value="PROTEIN_KINASE_ATP"/>
    <property type="match status" value="1"/>
</dbReference>
<dbReference type="Pfam" id="PF00069">
    <property type="entry name" value="Pkinase"/>
    <property type="match status" value="1"/>
</dbReference>
<dbReference type="PANTHER" id="PTHR24348:SF22">
    <property type="entry name" value="NON-SPECIFIC SERINE_THREONINE PROTEIN KINASE"/>
    <property type="match status" value="1"/>
</dbReference>
<evidence type="ECO:0000313" key="7">
    <source>
        <dbReference type="EMBL" id="KEF36926.1"/>
    </source>
</evidence>
<evidence type="ECO:0000259" key="6">
    <source>
        <dbReference type="PROSITE" id="PS50011"/>
    </source>
</evidence>
<evidence type="ECO:0000256" key="1">
    <source>
        <dbReference type="ARBA" id="ARBA00022679"/>
    </source>
</evidence>
<dbReference type="GO" id="GO:0004674">
    <property type="term" value="F:protein serine/threonine kinase activity"/>
    <property type="evidence" value="ECO:0007669"/>
    <property type="project" value="InterPro"/>
</dbReference>
<dbReference type="InterPro" id="IPR000719">
    <property type="entry name" value="Prot_kinase_dom"/>
</dbReference>
<keyword evidence="3 7" id="KW-0418">Kinase</keyword>
<dbReference type="InterPro" id="IPR017441">
    <property type="entry name" value="Protein_kinase_ATP_BS"/>
</dbReference>
<dbReference type="PROSITE" id="PS50011">
    <property type="entry name" value="PROTEIN_KINASE_DOM"/>
    <property type="match status" value="1"/>
</dbReference>
<dbReference type="Gene3D" id="1.10.510.10">
    <property type="entry name" value="Transferase(Phosphotransferase) domain 1"/>
    <property type="match status" value="1"/>
</dbReference>
<dbReference type="RefSeq" id="WP_035197460.1">
    <property type="nucleotide sequence ID" value="NZ_JJRY01000020.1"/>
</dbReference>
<organism evidence="7 8">
    <name type="scientific">Schinkia azotoformans MEV2011</name>
    <dbReference type="NCBI Taxonomy" id="1348973"/>
    <lineage>
        <taxon>Bacteria</taxon>
        <taxon>Bacillati</taxon>
        <taxon>Bacillota</taxon>
        <taxon>Bacilli</taxon>
        <taxon>Bacillales</taxon>
        <taxon>Bacillaceae</taxon>
        <taxon>Calidifontibacillus/Schinkia group</taxon>
        <taxon>Schinkia</taxon>
    </lineage>
</organism>
<sequence length="393" mass="46584">MVTVNKGNSIYLRNKLDELIERFGDENINRYIDFYEGFPVSLQRLLSFFHYEFNRLLRYLNGRLQNGHYTAHESRELIYLINEIRTIQSNLKGSELDFDLTQGYKQRIIECEDFLQESSGSPIPKDFEKINITENEPIFYIRTAVKIPRKGVMTLHQTKVIGEGSYARVHKYKDEYYHRFFVIKKALKNLNAKELERFKREFEEMKKLNSPYIIEVYNFDEENNQYTMEYADETLEDFISKNNAKLNVKERINLVRQILQAFIYISSKGVLHRDISTKNILIKKYDGLNIIKVSDFGLVKIPDSTLTSKNTEFKGSLNDPKLEVIGFDNYEIIHETYALTRLIYFVMTGRRTLGSFNRKEFEDFIMKGISDNIDERYKDVEDLRNSFVKINTF</sequence>
<dbReference type="InterPro" id="IPR008266">
    <property type="entry name" value="Tyr_kinase_AS"/>
</dbReference>
<evidence type="ECO:0000256" key="2">
    <source>
        <dbReference type="ARBA" id="ARBA00022741"/>
    </source>
</evidence>
<evidence type="ECO:0000256" key="3">
    <source>
        <dbReference type="ARBA" id="ARBA00022777"/>
    </source>
</evidence>
<dbReference type="GO" id="GO:0005524">
    <property type="term" value="F:ATP binding"/>
    <property type="evidence" value="ECO:0007669"/>
    <property type="project" value="UniProtKB-UniRule"/>
</dbReference>
<name>A0A072NHB1_SCHAZ</name>
<dbReference type="PATRIC" id="fig|1348973.3.peg.3724"/>
<dbReference type="EMBL" id="JJRY01000020">
    <property type="protein sequence ID" value="KEF36926.1"/>
    <property type="molecule type" value="Genomic_DNA"/>
</dbReference>
<keyword evidence="2 5" id="KW-0547">Nucleotide-binding</keyword>
<keyword evidence="1" id="KW-0808">Transferase</keyword>
<keyword evidence="4 5" id="KW-0067">ATP-binding</keyword>
<evidence type="ECO:0000256" key="5">
    <source>
        <dbReference type="PROSITE-ProRule" id="PRU10141"/>
    </source>
</evidence>